<evidence type="ECO:0000313" key="5">
    <source>
        <dbReference type="EMBL" id="TWT90719.1"/>
    </source>
</evidence>
<dbReference type="GO" id="GO:0016020">
    <property type="term" value="C:membrane"/>
    <property type="evidence" value="ECO:0007669"/>
    <property type="project" value="GOC"/>
</dbReference>
<keyword evidence="1" id="KW-0479">Metal-binding</keyword>
<dbReference type="EC" id="3.1.-.-" evidence="5"/>
<keyword evidence="6" id="KW-1185">Reference proteome</keyword>
<reference evidence="5 6" key="1">
    <citation type="submission" date="2019-02" db="EMBL/GenBank/DDBJ databases">
        <title>Deep-cultivation of Planctomycetes and their phenomic and genomic characterization uncovers novel biology.</title>
        <authorList>
            <person name="Wiegand S."/>
            <person name="Jogler M."/>
            <person name="Boedeker C."/>
            <person name="Pinto D."/>
            <person name="Vollmers J."/>
            <person name="Rivas-Marin E."/>
            <person name="Kohn T."/>
            <person name="Peeters S.H."/>
            <person name="Heuer A."/>
            <person name="Rast P."/>
            <person name="Oberbeckmann S."/>
            <person name="Bunk B."/>
            <person name="Jeske O."/>
            <person name="Meyerdierks A."/>
            <person name="Storesund J.E."/>
            <person name="Kallscheuer N."/>
            <person name="Luecker S."/>
            <person name="Lage O.M."/>
            <person name="Pohl T."/>
            <person name="Merkel B.J."/>
            <person name="Hornburger P."/>
            <person name="Mueller R.-W."/>
            <person name="Bruemmer F."/>
            <person name="Labrenz M."/>
            <person name="Spormann A.M."/>
            <person name="Op Den Camp H."/>
            <person name="Overmann J."/>
            <person name="Amann R."/>
            <person name="Jetten M.S.M."/>
            <person name="Mascher T."/>
            <person name="Medema M.H."/>
            <person name="Devos D.P."/>
            <person name="Kaster A.-K."/>
            <person name="Ovreas L."/>
            <person name="Rohde M."/>
            <person name="Galperin M.Y."/>
            <person name="Jogler C."/>
        </authorList>
    </citation>
    <scope>NUCLEOTIDE SEQUENCE [LARGE SCALE GENOMIC DNA]</scope>
    <source>
        <strain evidence="5 6">Mal64</strain>
    </source>
</reference>
<dbReference type="InterPro" id="IPR029052">
    <property type="entry name" value="Metallo-depent_PP-like"/>
</dbReference>
<keyword evidence="3" id="KW-1133">Transmembrane helix</keyword>
<evidence type="ECO:0000256" key="2">
    <source>
        <dbReference type="ARBA" id="ARBA00022801"/>
    </source>
</evidence>
<feature type="transmembrane region" description="Helical" evidence="3">
    <location>
        <begin position="66"/>
        <end position="84"/>
    </location>
</feature>
<dbReference type="AlphaFoldDB" id="A0A5C5ZT73"/>
<name>A0A5C5ZT73_9BACT</name>
<dbReference type="RefSeq" id="WP_146397849.1">
    <property type="nucleotide sequence ID" value="NZ_SJPQ01000001.1"/>
</dbReference>
<dbReference type="GO" id="GO:0046872">
    <property type="term" value="F:metal ion binding"/>
    <property type="evidence" value="ECO:0007669"/>
    <property type="project" value="UniProtKB-KW"/>
</dbReference>
<dbReference type="Pfam" id="PF00149">
    <property type="entry name" value="Metallophos"/>
    <property type="match status" value="1"/>
</dbReference>
<dbReference type="EMBL" id="SJPQ01000001">
    <property type="protein sequence ID" value="TWT90719.1"/>
    <property type="molecule type" value="Genomic_DNA"/>
</dbReference>
<dbReference type="PANTHER" id="PTHR31302">
    <property type="entry name" value="TRANSMEMBRANE PROTEIN WITH METALLOPHOSPHOESTERASE DOMAIN-RELATED"/>
    <property type="match status" value="1"/>
</dbReference>
<keyword evidence="3" id="KW-0812">Transmembrane</keyword>
<dbReference type="InterPro" id="IPR004843">
    <property type="entry name" value="Calcineurin-like_PHP"/>
</dbReference>
<dbReference type="GO" id="GO:0009245">
    <property type="term" value="P:lipid A biosynthetic process"/>
    <property type="evidence" value="ECO:0007669"/>
    <property type="project" value="TreeGrafter"/>
</dbReference>
<keyword evidence="2 5" id="KW-0378">Hydrolase</keyword>
<dbReference type="OrthoDB" id="9780884at2"/>
<keyword evidence="3" id="KW-0472">Membrane</keyword>
<accession>A0A5C5ZT73</accession>
<dbReference type="Gene3D" id="3.60.21.10">
    <property type="match status" value="1"/>
</dbReference>
<gene>
    <name evidence="5" type="ORF">Mal64_11140</name>
</gene>
<dbReference type="GO" id="GO:0008758">
    <property type="term" value="F:UDP-2,3-diacylglucosamine hydrolase activity"/>
    <property type="evidence" value="ECO:0007669"/>
    <property type="project" value="TreeGrafter"/>
</dbReference>
<evidence type="ECO:0000256" key="3">
    <source>
        <dbReference type="SAM" id="Phobius"/>
    </source>
</evidence>
<comment type="caution">
    <text evidence="5">The sequence shown here is derived from an EMBL/GenBank/DDBJ whole genome shotgun (WGS) entry which is preliminary data.</text>
</comment>
<organism evidence="5 6">
    <name type="scientific">Pseudobythopirellula maris</name>
    <dbReference type="NCBI Taxonomy" id="2527991"/>
    <lineage>
        <taxon>Bacteria</taxon>
        <taxon>Pseudomonadati</taxon>
        <taxon>Planctomycetota</taxon>
        <taxon>Planctomycetia</taxon>
        <taxon>Pirellulales</taxon>
        <taxon>Lacipirellulaceae</taxon>
        <taxon>Pseudobythopirellula</taxon>
    </lineage>
</organism>
<protein>
    <submittedName>
        <fullName evidence="5">Putative metallophosphoesterase</fullName>
        <ecNumber evidence="5">3.1.-.-</ecNumber>
    </submittedName>
</protein>
<evidence type="ECO:0000256" key="1">
    <source>
        <dbReference type="ARBA" id="ARBA00022723"/>
    </source>
</evidence>
<evidence type="ECO:0000313" key="6">
    <source>
        <dbReference type="Proteomes" id="UP000315440"/>
    </source>
</evidence>
<proteinExistence type="predicted"/>
<dbReference type="InterPro" id="IPR051158">
    <property type="entry name" value="Metallophosphoesterase_sf"/>
</dbReference>
<dbReference type="CDD" id="cd07385">
    <property type="entry name" value="MPP_YkuE_C"/>
    <property type="match status" value="1"/>
</dbReference>
<dbReference type="SUPFAM" id="SSF56300">
    <property type="entry name" value="Metallo-dependent phosphatases"/>
    <property type="match status" value="1"/>
</dbReference>
<feature type="domain" description="Calcineurin-like phosphoesterase" evidence="4">
    <location>
        <begin position="156"/>
        <end position="316"/>
    </location>
</feature>
<evidence type="ECO:0000259" key="4">
    <source>
        <dbReference type="Pfam" id="PF00149"/>
    </source>
</evidence>
<sequence>MDWLLLLVALVGHTAIWVGVVNRIHAYGWPHRLVDALTLLSGILLAGIPPLAVWRGIVGETRYRGDALAIYTTFCVLMALWALLRHAMVNAVDRLKMPKVRRDVRELDLRETLGPEAVAKGLPRRLAAIPGNEILRPQIEELEFELERLPAELDGLKIAHLTDLHASGRVTVEYYRHIVEATNAWAPDVVVLTGDLVEHTPRIDETVAVLQGLVAPQGRYYLLGNHDKKMDHDRLRAELDQRGFFCLADKTIEVSLRGAGGAHAAVTLFGDERPWFGQGPSLPTDPGFTIGLVHTPDRFHEAADSGVDLVLAGHCHGGQIRFPLIGAVLCPSRHGVRYASGTFRRGRTVMHVSRGTGGLFPVRWNCPPELTLLTLRSPKSS</sequence>
<feature type="transmembrane region" description="Helical" evidence="3">
    <location>
        <begin position="36"/>
        <end position="54"/>
    </location>
</feature>
<dbReference type="Proteomes" id="UP000315440">
    <property type="component" value="Unassembled WGS sequence"/>
</dbReference>
<dbReference type="PANTHER" id="PTHR31302:SF31">
    <property type="entry name" value="PHOSPHODIESTERASE YAEI"/>
    <property type="match status" value="1"/>
</dbReference>